<dbReference type="PRINTS" id="PR00111">
    <property type="entry name" value="ABHYDROLASE"/>
</dbReference>
<sequence>MMRAAAEFRPRGPTPHEAVPWVLLRGLVREKRHWGDLPQQLANRLGTRVYCPDLPGNGALFRETSPLRLEQTLETVRQARDDDGPVNLLGLSMGGMVASLWACHYPHEISGLVLINSSFGDLSRPWQRIRPRALLRLLGALFASVENRERAIYRLTCHLRRDEAATLAQWCRFAHECPVSPGNFLRQLIASARCRTGSEVPIAPALVLASDADRLADRSCSAAIARRWGAPLLRHPDAGHDLPHDDPDWMLEKIAHWLALIGQPVPPRPGTPYPCRVE</sequence>
<organism evidence="2 3">
    <name type="scientific">Marinobacterium aestuariivivens</name>
    <dbReference type="NCBI Taxonomy" id="1698799"/>
    <lineage>
        <taxon>Bacteria</taxon>
        <taxon>Pseudomonadati</taxon>
        <taxon>Pseudomonadota</taxon>
        <taxon>Gammaproteobacteria</taxon>
        <taxon>Oceanospirillales</taxon>
        <taxon>Oceanospirillaceae</taxon>
        <taxon>Marinobacterium</taxon>
    </lineage>
</organism>
<keyword evidence="3" id="KW-1185">Reference proteome</keyword>
<dbReference type="SUPFAM" id="SSF53474">
    <property type="entry name" value="alpha/beta-Hydrolases"/>
    <property type="match status" value="1"/>
</dbReference>
<proteinExistence type="predicted"/>
<dbReference type="Proteomes" id="UP001596422">
    <property type="component" value="Unassembled WGS sequence"/>
</dbReference>
<accession>A0ABW2A7F1</accession>
<evidence type="ECO:0000313" key="2">
    <source>
        <dbReference type="EMBL" id="MFC6673471.1"/>
    </source>
</evidence>
<dbReference type="InterPro" id="IPR000073">
    <property type="entry name" value="AB_hydrolase_1"/>
</dbReference>
<protein>
    <submittedName>
        <fullName evidence="2">Alpha/beta fold hydrolase</fullName>
    </submittedName>
</protein>
<dbReference type="InterPro" id="IPR029058">
    <property type="entry name" value="AB_hydrolase_fold"/>
</dbReference>
<dbReference type="EMBL" id="JBHSWE010000001">
    <property type="protein sequence ID" value="MFC6673471.1"/>
    <property type="molecule type" value="Genomic_DNA"/>
</dbReference>
<dbReference type="InterPro" id="IPR050228">
    <property type="entry name" value="Carboxylesterase_BioH"/>
</dbReference>
<comment type="caution">
    <text evidence="2">The sequence shown here is derived from an EMBL/GenBank/DDBJ whole genome shotgun (WGS) entry which is preliminary data.</text>
</comment>
<gene>
    <name evidence="2" type="ORF">ACFQDL_27825</name>
</gene>
<dbReference type="GO" id="GO:0016787">
    <property type="term" value="F:hydrolase activity"/>
    <property type="evidence" value="ECO:0007669"/>
    <property type="project" value="UniProtKB-KW"/>
</dbReference>
<keyword evidence="2" id="KW-0378">Hydrolase</keyword>
<dbReference type="PANTHER" id="PTHR43194:SF5">
    <property type="entry name" value="PIMELOYL-[ACYL-CARRIER PROTEIN] METHYL ESTER ESTERASE"/>
    <property type="match status" value="1"/>
</dbReference>
<dbReference type="PANTHER" id="PTHR43194">
    <property type="entry name" value="HYDROLASE ALPHA/BETA FOLD FAMILY"/>
    <property type="match status" value="1"/>
</dbReference>
<dbReference type="Gene3D" id="3.40.50.1820">
    <property type="entry name" value="alpha/beta hydrolase"/>
    <property type="match status" value="1"/>
</dbReference>
<name>A0ABW2A7F1_9GAMM</name>
<feature type="domain" description="AB hydrolase-1" evidence="1">
    <location>
        <begin position="22"/>
        <end position="251"/>
    </location>
</feature>
<evidence type="ECO:0000313" key="3">
    <source>
        <dbReference type="Proteomes" id="UP001596422"/>
    </source>
</evidence>
<dbReference type="Pfam" id="PF12697">
    <property type="entry name" value="Abhydrolase_6"/>
    <property type="match status" value="1"/>
</dbReference>
<reference evidence="3" key="1">
    <citation type="journal article" date="2019" name="Int. J. Syst. Evol. Microbiol.">
        <title>The Global Catalogue of Microorganisms (GCM) 10K type strain sequencing project: providing services to taxonomists for standard genome sequencing and annotation.</title>
        <authorList>
            <consortium name="The Broad Institute Genomics Platform"/>
            <consortium name="The Broad Institute Genome Sequencing Center for Infectious Disease"/>
            <person name="Wu L."/>
            <person name="Ma J."/>
        </authorList>
    </citation>
    <scope>NUCLEOTIDE SEQUENCE [LARGE SCALE GENOMIC DNA]</scope>
    <source>
        <strain evidence="3">NBRC 111756</strain>
    </source>
</reference>
<evidence type="ECO:0000259" key="1">
    <source>
        <dbReference type="Pfam" id="PF12697"/>
    </source>
</evidence>
<dbReference type="RefSeq" id="WP_379911879.1">
    <property type="nucleotide sequence ID" value="NZ_JBHSWE010000001.1"/>
</dbReference>